<proteinExistence type="predicted"/>
<dbReference type="AlphaFoldDB" id="A0A9P5T5T7"/>
<organism evidence="2 3">
    <name type="scientific">Russula ochroleuca</name>
    <dbReference type="NCBI Taxonomy" id="152965"/>
    <lineage>
        <taxon>Eukaryota</taxon>
        <taxon>Fungi</taxon>
        <taxon>Dikarya</taxon>
        <taxon>Basidiomycota</taxon>
        <taxon>Agaricomycotina</taxon>
        <taxon>Agaricomycetes</taxon>
        <taxon>Russulales</taxon>
        <taxon>Russulaceae</taxon>
        <taxon>Russula</taxon>
    </lineage>
</organism>
<keyword evidence="1" id="KW-0732">Signal</keyword>
<dbReference type="EMBL" id="WHVB01000013">
    <property type="protein sequence ID" value="KAF8477706.1"/>
    <property type="molecule type" value="Genomic_DNA"/>
</dbReference>
<feature type="non-terminal residue" evidence="2">
    <location>
        <position position="1"/>
    </location>
</feature>
<name>A0A9P5T5T7_9AGAM</name>
<feature type="signal peptide" evidence="1">
    <location>
        <begin position="1"/>
        <end position="25"/>
    </location>
</feature>
<feature type="chain" id="PRO_5040173731" evidence="1">
    <location>
        <begin position="26"/>
        <end position="153"/>
    </location>
</feature>
<dbReference type="Proteomes" id="UP000759537">
    <property type="component" value="Unassembled WGS sequence"/>
</dbReference>
<keyword evidence="3" id="KW-1185">Reference proteome</keyword>
<protein>
    <submittedName>
        <fullName evidence="2">Uncharacterized protein</fullName>
    </submittedName>
</protein>
<reference evidence="2" key="2">
    <citation type="journal article" date="2020" name="Nat. Commun.">
        <title>Large-scale genome sequencing of mycorrhizal fungi provides insights into the early evolution of symbiotic traits.</title>
        <authorList>
            <person name="Miyauchi S."/>
            <person name="Kiss E."/>
            <person name="Kuo A."/>
            <person name="Drula E."/>
            <person name="Kohler A."/>
            <person name="Sanchez-Garcia M."/>
            <person name="Morin E."/>
            <person name="Andreopoulos B."/>
            <person name="Barry K.W."/>
            <person name="Bonito G."/>
            <person name="Buee M."/>
            <person name="Carver A."/>
            <person name="Chen C."/>
            <person name="Cichocki N."/>
            <person name="Clum A."/>
            <person name="Culley D."/>
            <person name="Crous P.W."/>
            <person name="Fauchery L."/>
            <person name="Girlanda M."/>
            <person name="Hayes R.D."/>
            <person name="Keri Z."/>
            <person name="LaButti K."/>
            <person name="Lipzen A."/>
            <person name="Lombard V."/>
            <person name="Magnuson J."/>
            <person name="Maillard F."/>
            <person name="Murat C."/>
            <person name="Nolan M."/>
            <person name="Ohm R.A."/>
            <person name="Pangilinan J."/>
            <person name="Pereira M.F."/>
            <person name="Perotto S."/>
            <person name="Peter M."/>
            <person name="Pfister S."/>
            <person name="Riley R."/>
            <person name="Sitrit Y."/>
            <person name="Stielow J.B."/>
            <person name="Szollosi G."/>
            <person name="Zifcakova L."/>
            <person name="Stursova M."/>
            <person name="Spatafora J.W."/>
            <person name="Tedersoo L."/>
            <person name="Vaario L.M."/>
            <person name="Yamada A."/>
            <person name="Yan M."/>
            <person name="Wang P."/>
            <person name="Xu J."/>
            <person name="Bruns T."/>
            <person name="Baldrian P."/>
            <person name="Vilgalys R."/>
            <person name="Dunand C."/>
            <person name="Henrissat B."/>
            <person name="Grigoriev I.V."/>
            <person name="Hibbett D."/>
            <person name="Nagy L.G."/>
            <person name="Martin F.M."/>
        </authorList>
    </citation>
    <scope>NUCLEOTIDE SEQUENCE</scope>
    <source>
        <strain evidence="2">Prilba</strain>
    </source>
</reference>
<gene>
    <name evidence="2" type="ORF">DFH94DRAFT_755106</name>
</gene>
<reference evidence="2" key="1">
    <citation type="submission" date="2019-10" db="EMBL/GenBank/DDBJ databases">
        <authorList>
            <consortium name="DOE Joint Genome Institute"/>
            <person name="Kuo A."/>
            <person name="Miyauchi S."/>
            <person name="Kiss E."/>
            <person name="Drula E."/>
            <person name="Kohler A."/>
            <person name="Sanchez-Garcia M."/>
            <person name="Andreopoulos B."/>
            <person name="Barry K.W."/>
            <person name="Bonito G."/>
            <person name="Buee M."/>
            <person name="Carver A."/>
            <person name="Chen C."/>
            <person name="Cichocki N."/>
            <person name="Clum A."/>
            <person name="Culley D."/>
            <person name="Crous P.W."/>
            <person name="Fauchery L."/>
            <person name="Girlanda M."/>
            <person name="Hayes R."/>
            <person name="Keri Z."/>
            <person name="LaButti K."/>
            <person name="Lipzen A."/>
            <person name="Lombard V."/>
            <person name="Magnuson J."/>
            <person name="Maillard F."/>
            <person name="Morin E."/>
            <person name="Murat C."/>
            <person name="Nolan M."/>
            <person name="Ohm R."/>
            <person name="Pangilinan J."/>
            <person name="Pereira M."/>
            <person name="Perotto S."/>
            <person name="Peter M."/>
            <person name="Riley R."/>
            <person name="Sitrit Y."/>
            <person name="Stielow B."/>
            <person name="Szollosi G."/>
            <person name="Zifcakova L."/>
            <person name="Stursova M."/>
            <person name="Spatafora J.W."/>
            <person name="Tedersoo L."/>
            <person name="Vaario L.-M."/>
            <person name="Yamada A."/>
            <person name="Yan M."/>
            <person name="Wang P."/>
            <person name="Xu J."/>
            <person name="Bruns T."/>
            <person name="Baldrian P."/>
            <person name="Vilgalys R."/>
            <person name="Henrissat B."/>
            <person name="Grigoriev I.V."/>
            <person name="Hibbett D."/>
            <person name="Nagy L.G."/>
            <person name="Martin F.M."/>
        </authorList>
    </citation>
    <scope>NUCLEOTIDE SEQUENCE</scope>
    <source>
        <strain evidence="2">Prilba</strain>
    </source>
</reference>
<evidence type="ECO:0000313" key="2">
    <source>
        <dbReference type="EMBL" id="KAF8477706.1"/>
    </source>
</evidence>
<sequence>MKLKAALLRCTFLAALAPLPTQTISDFRLACESIARTISPASFLVHLNSRRISPTGPTRAVKLQRAACARLKLSDTIRSAARVVGPRLPHFGLPSQLYPHLFGDPYVYRKPKVLAFPACLDSCTSHYANNYGAPDKTITQHIMACLTQGSVPS</sequence>
<evidence type="ECO:0000313" key="3">
    <source>
        <dbReference type="Proteomes" id="UP000759537"/>
    </source>
</evidence>
<evidence type="ECO:0000256" key="1">
    <source>
        <dbReference type="SAM" id="SignalP"/>
    </source>
</evidence>
<comment type="caution">
    <text evidence="2">The sequence shown here is derived from an EMBL/GenBank/DDBJ whole genome shotgun (WGS) entry which is preliminary data.</text>
</comment>
<accession>A0A9P5T5T7</accession>